<dbReference type="InterPro" id="IPR030960">
    <property type="entry name" value="DHQS/DOIS_N"/>
</dbReference>
<organism evidence="3 4">
    <name type="scientific">Skeletonema marinoi</name>
    <dbReference type="NCBI Taxonomy" id="267567"/>
    <lineage>
        <taxon>Eukaryota</taxon>
        <taxon>Sar</taxon>
        <taxon>Stramenopiles</taxon>
        <taxon>Ochrophyta</taxon>
        <taxon>Bacillariophyta</taxon>
        <taxon>Coscinodiscophyceae</taxon>
        <taxon>Thalassiosirophycidae</taxon>
        <taxon>Thalassiosirales</taxon>
        <taxon>Skeletonemataceae</taxon>
        <taxon>Skeletonema</taxon>
        <taxon>Skeletonema marinoi-dohrnii complex</taxon>
    </lineage>
</organism>
<dbReference type="PANTHER" id="PTHR43622">
    <property type="entry name" value="3-DEHYDROQUINATE SYNTHASE"/>
    <property type="match status" value="1"/>
</dbReference>
<gene>
    <name evidence="3" type="ORF">QTG54_002950</name>
</gene>
<keyword evidence="4" id="KW-1185">Reference proteome</keyword>
<evidence type="ECO:0000259" key="2">
    <source>
        <dbReference type="Pfam" id="PF01761"/>
    </source>
</evidence>
<reference evidence="3" key="1">
    <citation type="submission" date="2023-06" db="EMBL/GenBank/DDBJ databases">
        <title>Survivors Of The Sea: Transcriptome response of Skeletonema marinoi to long-term dormancy.</title>
        <authorList>
            <person name="Pinder M.I.M."/>
            <person name="Kourtchenko O."/>
            <person name="Robertson E.K."/>
            <person name="Larsson T."/>
            <person name="Maumus F."/>
            <person name="Osuna-Cruz C.M."/>
            <person name="Vancaester E."/>
            <person name="Stenow R."/>
            <person name="Vandepoele K."/>
            <person name="Ploug H."/>
            <person name="Bruchert V."/>
            <person name="Godhe A."/>
            <person name="Topel M."/>
        </authorList>
    </citation>
    <scope>NUCLEOTIDE SEQUENCE</scope>
    <source>
        <strain evidence="3">R05AC</strain>
    </source>
</reference>
<protein>
    <submittedName>
        <fullName evidence="3">2-epi-5-epi-valiolone synthase</fullName>
        <ecNumber evidence="3">4.2.3.152</ecNumber>
    </submittedName>
</protein>
<evidence type="ECO:0000313" key="4">
    <source>
        <dbReference type="Proteomes" id="UP001224775"/>
    </source>
</evidence>
<comment type="caution">
    <text evidence="3">The sequence shown here is derived from an EMBL/GenBank/DDBJ whole genome shotgun (WGS) entry which is preliminary data.</text>
</comment>
<dbReference type="Proteomes" id="UP001224775">
    <property type="component" value="Unassembled WGS sequence"/>
</dbReference>
<accession>A0AAD8YHX6</accession>
<dbReference type="PANTHER" id="PTHR43622:SF3">
    <property type="entry name" value="2-EPI-5-EPI-VALIOLONE SYNTHASE"/>
    <property type="match status" value="1"/>
</dbReference>
<feature type="domain" description="3-dehydroquinate synthase N-terminal" evidence="2">
    <location>
        <begin position="231"/>
        <end position="340"/>
    </location>
</feature>
<keyword evidence="1" id="KW-0520">NAD</keyword>
<dbReference type="SUPFAM" id="SSF56796">
    <property type="entry name" value="Dehydroquinate synthase-like"/>
    <property type="match status" value="1"/>
</dbReference>
<evidence type="ECO:0000256" key="1">
    <source>
        <dbReference type="ARBA" id="ARBA00023027"/>
    </source>
</evidence>
<dbReference type="InterPro" id="IPR050071">
    <property type="entry name" value="Dehydroquinate_synthase"/>
</dbReference>
<dbReference type="EC" id="4.2.3.152" evidence="3"/>
<dbReference type="Gene3D" id="3.40.50.1970">
    <property type="match status" value="1"/>
</dbReference>
<dbReference type="Pfam" id="PF01761">
    <property type="entry name" value="DHQ_synthase"/>
    <property type="match status" value="1"/>
</dbReference>
<proteinExistence type="predicted"/>
<dbReference type="AlphaFoldDB" id="A0AAD8YHX6"/>
<sequence length="359" mass="39401">MTIKPVPSISSIGVVAEESRDECSGKVPQSVTDMWESLSPEVRTALIASELKVDSSNLKQTQRDRSESSTPTVLSRSSSELFFDQSSSSCDSSKELEGVAHVEKCPVSGAKVVLTPVERAPKNVFAFTKTQSLEKSEVVKTSSATVTTTTKVVSTSRGWRNIFSLPISYDVNMVAHGTLFDTVNSQLLDATGVHPEGYNTRFAVVDTEVEALYGDKLHSYFEHKGIELTVCVVNGGEADKRSEAVDKILDDLCAYKLRRREPFLAIGGGCVLTLQEWRHALPSWSALRQVPTTLLAIVDASVGVKNGIDYCCAVTDETYKNRVGSFYAPSACLLDPASLHPRMREIFQMDLERFSSWLL</sequence>
<name>A0AAD8YHX6_9STRA</name>
<evidence type="ECO:0000313" key="3">
    <source>
        <dbReference type="EMBL" id="KAK1746343.1"/>
    </source>
</evidence>
<keyword evidence="3" id="KW-0456">Lyase</keyword>
<dbReference type="GO" id="GO:0003856">
    <property type="term" value="F:3-dehydroquinate synthase activity"/>
    <property type="evidence" value="ECO:0007669"/>
    <property type="project" value="TreeGrafter"/>
</dbReference>
<dbReference type="EMBL" id="JATAAI010000004">
    <property type="protein sequence ID" value="KAK1746343.1"/>
    <property type="molecule type" value="Genomic_DNA"/>
</dbReference>